<feature type="binding site" evidence="9">
    <location>
        <position position="79"/>
    </location>
    <ligand>
        <name>4-amino-2-methyl-5-(diphosphooxymethyl)pyrimidine</name>
        <dbReference type="ChEBI" id="CHEBI:57841"/>
    </ligand>
</feature>
<dbReference type="NCBIfam" id="TIGR00693">
    <property type="entry name" value="thiE"/>
    <property type="match status" value="1"/>
</dbReference>
<dbReference type="Pfam" id="PF02581">
    <property type="entry name" value="TMP-TENI"/>
    <property type="match status" value="1"/>
</dbReference>
<comment type="similarity">
    <text evidence="9 10">Belongs to the thiamine-phosphate synthase family.</text>
</comment>
<evidence type="ECO:0000256" key="9">
    <source>
        <dbReference type="HAMAP-Rule" id="MF_00097"/>
    </source>
</evidence>
<dbReference type="InterPro" id="IPR034291">
    <property type="entry name" value="TMP_synthase"/>
</dbReference>
<gene>
    <name evidence="9 13" type="primary">thiE</name>
    <name evidence="13" type="ORF">ACFFIX_20950</name>
</gene>
<evidence type="ECO:0000256" key="7">
    <source>
        <dbReference type="ARBA" id="ARBA00047851"/>
    </source>
</evidence>
<dbReference type="RefSeq" id="WP_378937574.1">
    <property type="nucleotide sequence ID" value="NZ_JBHLVO010000026.1"/>
</dbReference>
<evidence type="ECO:0000259" key="12">
    <source>
        <dbReference type="Pfam" id="PF02581"/>
    </source>
</evidence>
<dbReference type="InterPro" id="IPR036206">
    <property type="entry name" value="ThiamineP_synth_sf"/>
</dbReference>
<dbReference type="HAMAP" id="MF_00097">
    <property type="entry name" value="TMP_synthase"/>
    <property type="match status" value="1"/>
</dbReference>
<feature type="binding site" evidence="9">
    <location>
        <position position="80"/>
    </location>
    <ligand>
        <name>Mg(2+)</name>
        <dbReference type="ChEBI" id="CHEBI:18420"/>
    </ligand>
</feature>
<dbReference type="Proteomes" id="UP001589854">
    <property type="component" value="Unassembled WGS sequence"/>
</dbReference>
<keyword evidence="14" id="KW-1185">Reference proteome</keyword>
<sequence>MSRISTDRMRELLPLYFIMGSQNCKLNPEEVLIKAIEAGITQFQFREKGENSLKGRDKIEFAKKLQTICKKHKIPFIVNDDIELAIALDADGVHIGQDDESAEIVRQKIGDKILGVSTHSIEEVEKAILEGADYLGIGPVFHTKTKKDAKSVQGTELIERVRDKGIQIPIVGIGGITAHNAASVIKGGADGVSVVSAISMSDEPYESAGELRKAAF</sequence>
<evidence type="ECO:0000256" key="3">
    <source>
        <dbReference type="ARBA" id="ARBA00022723"/>
    </source>
</evidence>
<organism evidence="13 14">
    <name type="scientific">Metabacillus herbersteinensis</name>
    <dbReference type="NCBI Taxonomy" id="283816"/>
    <lineage>
        <taxon>Bacteria</taxon>
        <taxon>Bacillati</taxon>
        <taxon>Bacillota</taxon>
        <taxon>Bacilli</taxon>
        <taxon>Bacillales</taxon>
        <taxon>Bacillaceae</taxon>
        <taxon>Metabacillus</taxon>
    </lineage>
</organism>
<accession>A0ABV6GJJ1</accession>
<feature type="binding site" evidence="9">
    <location>
        <begin position="195"/>
        <end position="196"/>
    </location>
    <ligand>
        <name>2-[(2R,5Z)-2-carboxy-4-methylthiazol-5(2H)-ylidene]ethyl phosphate</name>
        <dbReference type="ChEBI" id="CHEBI:62899"/>
    </ligand>
</feature>
<evidence type="ECO:0000256" key="6">
    <source>
        <dbReference type="ARBA" id="ARBA00047334"/>
    </source>
</evidence>
<evidence type="ECO:0000256" key="4">
    <source>
        <dbReference type="ARBA" id="ARBA00022842"/>
    </source>
</evidence>
<keyword evidence="4 9" id="KW-0460">Magnesium</keyword>
<feature type="domain" description="Thiamine phosphate synthase/TenI" evidence="12">
    <location>
        <begin position="15"/>
        <end position="198"/>
    </location>
</feature>
<dbReference type="EMBL" id="JBHLVO010000026">
    <property type="protein sequence ID" value="MFC0273856.1"/>
    <property type="molecule type" value="Genomic_DNA"/>
</dbReference>
<comment type="function">
    <text evidence="9">Condenses 4-methyl-5-(beta-hydroxyethyl)thiazole monophosphate (THZ-P) and 2-methyl-4-amino-5-hydroxymethyl pyrimidine pyrophosphate (HMP-PP) to form thiamine monophosphate (TMP).</text>
</comment>
<keyword evidence="2 9" id="KW-0808">Transferase</keyword>
<feature type="binding site" evidence="9">
    <location>
        <begin position="44"/>
        <end position="48"/>
    </location>
    <ligand>
        <name>4-amino-2-methyl-5-(diphosphooxymethyl)pyrimidine</name>
        <dbReference type="ChEBI" id="CHEBI:57841"/>
    </ligand>
</feature>
<feature type="binding site" evidence="9">
    <location>
        <position position="99"/>
    </location>
    <ligand>
        <name>Mg(2+)</name>
        <dbReference type="ChEBI" id="CHEBI:18420"/>
    </ligand>
</feature>
<evidence type="ECO:0000256" key="2">
    <source>
        <dbReference type="ARBA" id="ARBA00022679"/>
    </source>
</evidence>
<dbReference type="Gene3D" id="3.20.20.70">
    <property type="entry name" value="Aldolase class I"/>
    <property type="match status" value="1"/>
</dbReference>
<evidence type="ECO:0000256" key="1">
    <source>
        <dbReference type="ARBA" id="ARBA00005165"/>
    </source>
</evidence>
<feature type="binding site" evidence="9">
    <location>
        <begin position="143"/>
        <end position="145"/>
    </location>
    <ligand>
        <name>2-[(2R,5Z)-2-carboxy-4-methylthiazol-5(2H)-ylidene]ethyl phosphate</name>
        <dbReference type="ChEBI" id="CHEBI:62899"/>
    </ligand>
</feature>
<protein>
    <recommendedName>
        <fullName evidence="9">Thiamine-phosphate synthase</fullName>
        <shortName evidence="9">TP synthase</shortName>
        <shortName evidence="9">TPS</shortName>
        <ecNumber evidence="9">2.5.1.3</ecNumber>
    </recommendedName>
    <alternativeName>
        <fullName evidence="9">Thiamine-phosphate pyrophosphorylase</fullName>
        <shortName evidence="9">TMP pyrophosphorylase</shortName>
        <shortName evidence="9">TMP-PPase</shortName>
    </alternativeName>
</protein>
<comment type="cofactor">
    <cofactor evidence="9">
        <name>Mg(2+)</name>
        <dbReference type="ChEBI" id="CHEBI:18420"/>
    </cofactor>
    <text evidence="9">Binds 1 Mg(2+) ion per subunit.</text>
</comment>
<feature type="binding site" evidence="9">
    <location>
        <position position="117"/>
    </location>
    <ligand>
        <name>4-amino-2-methyl-5-(diphosphooxymethyl)pyrimidine</name>
        <dbReference type="ChEBI" id="CHEBI:57841"/>
    </ligand>
</feature>
<feature type="binding site" evidence="9">
    <location>
        <position position="146"/>
    </location>
    <ligand>
        <name>4-amino-2-methyl-5-(diphosphooxymethyl)pyrimidine</name>
        <dbReference type="ChEBI" id="CHEBI:57841"/>
    </ligand>
</feature>
<reference evidence="13 14" key="1">
    <citation type="submission" date="2024-09" db="EMBL/GenBank/DDBJ databases">
        <authorList>
            <person name="Sun Q."/>
            <person name="Mori K."/>
        </authorList>
    </citation>
    <scope>NUCLEOTIDE SEQUENCE [LARGE SCALE GENOMIC DNA]</scope>
    <source>
        <strain evidence="13 14">CCM 7228</strain>
    </source>
</reference>
<dbReference type="SUPFAM" id="SSF51391">
    <property type="entry name" value="Thiamin phosphate synthase"/>
    <property type="match status" value="1"/>
</dbReference>
<name>A0ABV6GJJ1_9BACI</name>
<comment type="caution">
    <text evidence="13">The sequence shown here is derived from an EMBL/GenBank/DDBJ whole genome shotgun (WGS) entry which is preliminary data.</text>
</comment>
<comment type="catalytic activity">
    <reaction evidence="7 9 10">
        <text>2-(2-carboxy-4-methylthiazol-5-yl)ethyl phosphate + 4-amino-2-methyl-5-(diphosphooxymethyl)pyrimidine + 2 H(+) = thiamine phosphate + CO2 + diphosphate</text>
        <dbReference type="Rhea" id="RHEA:47848"/>
        <dbReference type="ChEBI" id="CHEBI:15378"/>
        <dbReference type="ChEBI" id="CHEBI:16526"/>
        <dbReference type="ChEBI" id="CHEBI:33019"/>
        <dbReference type="ChEBI" id="CHEBI:37575"/>
        <dbReference type="ChEBI" id="CHEBI:57841"/>
        <dbReference type="ChEBI" id="CHEBI:62890"/>
        <dbReference type="EC" id="2.5.1.3"/>
    </reaction>
</comment>
<comment type="catalytic activity">
    <reaction evidence="8 9 10">
        <text>2-[(2R,5Z)-2-carboxy-4-methylthiazol-5(2H)-ylidene]ethyl phosphate + 4-amino-2-methyl-5-(diphosphooxymethyl)pyrimidine + 2 H(+) = thiamine phosphate + CO2 + diphosphate</text>
        <dbReference type="Rhea" id="RHEA:47844"/>
        <dbReference type="ChEBI" id="CHEBI:15378"/>
        <dbReference type="ChEBI" id="CHEBI:16526"/>
        <dbReference type="ChEBI" id="CHEBI:33019"/>
        <dbReference type="ChEBI" id="CHEBI:37575"/>
        <dbReference type="ChEBI" id="CHEBI:57841"/>
        <dbReference type="ChEBI" id="CHEBI:62899"/>
        <dbReference type="EC" id="2.5.1.3"/>
    </reaction>
</comment>
<comment type="catalytic activity">
    <reaction evidence="6 9 10">
        <text>4-methyl-5-(2-phosphooxyethyl)-thiazole + 4-amino-2-methyl-5-(diphosphooxymethyl)pyrimidine + H(+) = thiamine phosphate + diphosphate</text>
        <dbReference type="Rhea" id="RHEA:22328"/>
        <dbReference type="ChEBI" id="CHEBI:15378"/>
        <dbReference type="ChEBI" id="CHEBI:33019"/>
        <dbReference type="ChEBI" id="CHEBI:37575"/>
        <dbReference type="ChEBI" id="CHEBI:57841"/>
        <dbReference type="ChEBI" id="CHEBI:58296"/>
        <dbReference type="EC" id="2.5.1.3"/>
    </reaction>
</comment>
<keyword evidence="5 9" id="KW-0784">Thiamine biosynthesis</keyword>
<proteinExistence type="inferred from homology"/>
<dbReference type="GO" id="GO:0004789">
    <property type="term" value="F:thiamine-phosphate diphosphorylase activity"/>
    <property type="evidence" value="ECO:0007669"/>
    <property type="project" value="UniProtKB-EC"/>
</dbReference>
<evidence type="ECO:0000256" key="8">
    <source>
        <dbReference type="ARBA" id="ARBA00047883"/>
    </source>
</evidence>
<dbReference type="EC" id="2.5.1.3" evidence="9"/>
<evidence type="ECO:0000256" key="11">
    <source>
        <dbReference type="RuleBase" id="RU004253"/>
    </source>
</evidence>
<dbReference type="InterPro" id="IPR013785">
    <property type="entry name" value="Aldolase_TIM"/>
</dbReference>
<evidence type="ECO:0000256" key="10">
    <source>
        <dbReference type="RuleBase" id="RU003826"/>
    </source>
</evidence>
<evidence type="ECO:0000313" key="13">
    <source>
        <dbReference type="EMBL" id="MFC0273856.1"/>
    </source>
</evidence>
<dbReference type="PANTHER" id="PTHR20857:SF15">
    <property type="entry name" value="THIAMINE-PHOSPHATE SYNTHASE"/>
    <property type="match status" value="1"/>
</dbReference>
<evidence type="ECO:0000313" key="14">
    <source>
        <dbReference type="Proteomes" id="UP001589854"/>
    </source>
</evidence>
<dbReference type="CDD" id="cd00564">
    <property type="entry name" value="TMP_TenI"/>
    <property type="match status" value="1"/>
</dbReference>
<dbReference type="PANTHER" id="PTHR20857">
    <property type="entry name" value="THIAMINE-PHOSPHATE PYROPHOSPHORYLASE"/>
    <property type="match status" value="1"/>
</dbReference>
<feature type="binding site" evidence="9">
    <location>
        <position position="175"/>
    </location>
    <ligand>
        <name>2-[(2R,5Z)-2-carboxy-4-methylthiazol-5(2H)-ylidene]ethyl phosphate</name>
        <dbReference type="ChEBI" id="CHEBI:62899"/>
    </ligand>
</feature>
<evidence type="ECO:0000256" key="5">
    <source>
        <dbReference type="ARBA" id="ARBA00022977"/>
    </source>
</evidence>
<dbReference type="InterPro" id="IPR022998">
    <property type="entry name" value="ThiamineP_synth_TenI"/>
</dbReference>
<keyword evidence="3 9" id="KW-0479">Metal-binding</keyword>
<comment type="pathway">
    <text evidence="1 9 11">Cofactor biosynthesis; thiamine diphosphate biosynthesis; thiamine phosphate from 4-amino-2-methyl-5-diphosphomethylpyrimidine and 4-methyl-5-(2-phosphoethyl)-thiazole: step 1/1.</text>
</comment>